<dbReference type="Proteomes" id="UP000297613">
    <property type="component" value="Unassembled WGS sequence"/>
</dbReference>
<evidence type="ECO:0000313" key="2">
    <source>
        <dbReference type="Proteomes" id="UP000297613"/>
    </source>
</evidence>
<dbReference type="Pfam" id="PF13743">
    <property type="entry name" value="Thioredoxin_5"/>
    <property type="match status" value="1"/>
</dbReference>
<dbReference type="RefSeq" id="WP_135574834.1">
    <property type="nucleotide sequence ID" value="NZ_RQGK01000010.1"/>
</dbReference>
<proteinExistence type="predicted"/>
<gene>
    <name evidence="1" type="ORF">EHQ83_01455</name>
</gene>
<dbReference type="Gene3D" id="3.40.30.10">
    <property type="entry name" value="Glutaredoxin"/>
    <property type="match status" value="1"/>
</dbReference>
<dbReference type="PANTHER" id="PTHR13887">
    <property type="entry name" value="GLUTATHIONE S-TRANSFERASE KAPPA"/>
    <property type="match status" value="1"/>
</dbReference>
<dbReference type="Gene3D" id="1.10.472.60">
    <property type="entry name" value="putative protein disulfide isomerase domain"/>
    <property type="match status" value="1"/>
</dbReference>
<dbReference type="InterPro" id="IPR036249">
    <property type="entry name" value="Thioredoxin-like_sf"/>
</dbReference>
<reference evidence="1 2" key="1">
    <citation type="journal article" date="2019" name="PLoS Negl. Trop. Dis.">
        <title>Revisiting the worldwide diversity of Leptospira species in the environment.</title>
        <authorList>
            <person name="Vincent A.T."/>
            <person name="Schiettekatte O."/>
            <person name="Bourhy P."/>
            <person name="Veyrier F.J."/>
            <person name="Picardeau M."/>
        </authorList>
    </citation>
    <scope>NUCLEOTIDE SEQUENCE [LARGE SCALE GENOMIC DNA]</scope>
    <source>
        <strain evidence="1 2">201702445</strain>
    </source>
</reference>
<accession>A0A6N4QLT5</accession>
<name>A0A6N4QLT5_9LEPT</name>
<organism evidence="1 2">
    <name type="scientific">Leptospira yasudae</name>
    <dbReference type="NCBI Taxonomy" id="2202201"/>
    <lineage>
        <taxon>Bacteria</taxon>
        <taxon>Pseudomonadati</taxon>
        <taxon>Spirochaetota</taxon>
        <taxon>Spirochaetia</taxon>
        <taxon>Leptospirales</taxon>
        <taxon>Leptospiraceae</taxon>
        <taxon>Leptospira</taxon>
    </lineage>
</organism>
<sequence length="216" mass="24863">MDQNETRKHSILYAADPLCPWCYGFGPVVQKIREEYKDKIRFDLVLGGLRFGDSAEVLTSESARVLKHEWKDAEFITKQPFQLAPLEQKEFRYDSFASCKAVVSAQKIKPEITFDFLNAISKAFFHESRDPNSIETFIAVAETFEIDPNEFRSVYENGDTDLETKNDFFFGFSLGVSAFPTLVFSDGLENGILTRGYYSYEQVDSILKDYFRSVRI</sequence>
<evidence type="ECO:0000313" key="1">
    <source>
        <dbReference type="EMBL" id="TGL89425.1"/>
    </source>
</evidence>
<dbReference type="EMBL" id="RQGM01000007">
    <property type="protein sequence ID" value="TGL89425.1"/>
    <property type="molecule type" value="Genomic_DNA"/>
</dbReference>
<dbReference type="PANTHER" id="PTHR13887:SF54">
    <property type="entry name" value="DSBA FAMILY PROTEIN"/>
    <property type="match status" value="1"/>
</dbReference>
<protein>
    <submittedName>
        <fullName evidence="1">DsbA family protein</fullName>
    </submittedName>
</protein>
<dbReference type="AlphaFoldDB" id="A0A6N4QLT5"/>
<dbReference type="SUPFAM" id="SSF52833">
    <property type="entry name" value="Thioredoxin-like"/>
    <property type="match status" value="1"/>
</dbReference>
<comment type="caution">
    <text evidence="1">The sequence shown here is derived from an EMBL/GenBank/DDBJ whole genome shotgun (WGS) entry which is preliminary data.</text>
</comment>
<dbReference type="CDD" id="cd03025">
    <property type="entry name" value="DsbA_FrnE_like"/>
    <property type="match status" value="1"/>
</dbReference>